<dbReference type="EMBL" id="JBFNXQ010000003">
    <property type="protein sequence ID" value="MEX5717119.1"/>
    <property type="molecule type" value="Genomic_DNA"/>
</dbReference>
<sequence>MVREDLPPADPPPPEDCPERLVLSLRQQSVVLRIGGQLNADTAGRLRLFLSMFTVDGGPEELVLDLAGVHAVDEDGMAPVHEADDWMRLRQASLRLASVSPAVAAHLRDARCSRMLHPDPPSDRPRR</sequence>
<organism evidence="2 3">
    <name type="scientific">Geodermatophilus maliterrae</name>
    <dbReference type="NCBI Taxonomy" id="3162531"/>
    <lineage>
        <taxon>Bacteria</taxon>
        <taxon>Bacillati</taxon>
        <taxon>Actinomycetota</taxon>
        <taxon>Actinomycetes</taxon>
        <taxon>Geodermatophilales</taxon>
        <taxon>Geodermatophilaceae</taxon>
        <taxon>Geodermatophilus</taxon>
    </lineage>
</organism>
<dbReference type="CDD" id="cd07043">
    <property type="entry name" value="STAS_anti-anti-sigma_factors"/>
    <property type="match status" value="1"/>
</dbReference>
<proteinExistence type="predicted"/>
<dbReference type="RefSeq" id="WP_369202671.1">
    <property type="nucleotide sequence ID" value="NZ_JBFNXQ010000003.1"/>
</dbReference>
<evidence type="ECO:0000259" key="1">
    <source>
        <dbReference type="PROSITE" id="PS50801"/>
    </source>
</evidence>
<dbReference type="Pfam" id="PF01740">
    <property type="entry name" value="STAS"/>
    <property type="match status" value="1"/>
</dbReference>
<keyword evidence="3" id="KW-1185">Reference proteome</keyword>
<dbReference type="PROSITE" id="PS50801">
    <property type="entry name" value="STAS"/>
    <property type="match status" value="1"/>
</dbReference>
<dbReference type="InterPro" id="IPR036513">
    <property type="entry name" value="STAS_dom_sf"/>
</dbReference>
<dbReference type="Proteomes" id="UP001560045">
    <property type="component" value="Unassembled WGS sequence"/>
</dbReference>
<dbReference type="Gene3D" id="3.30.750.24">
    <property type="entry name" value="STAS domain"/>
    <property type="match status" value="1"/>
</dbReference>
<feature type="domain" description="STAS" evidence="1">
    <location>
        <begin position="19"/>
        <end position="108"/>
    </location>
</feature>
<comment type="caution">
    <text evidence="2">The sequence shown here is derived from an EMBL/GenBank/DDBJ whole genome shotgun (WGS) entry which is preliminary data.</text>
</comment>
<evidence type="ECO:0000313" key="2">
    <source>
        <dbReference type="EMBL" id="MEX5717119.1"/>
    </source>
</evidence>
<reference evidence="2 3" key="1">
    <citation type="submission" date="2024-06" db="EMBL/GenBank/DDBJ databases">
        <title>Draft genome sequence of Geodermatophilus badlandi, a novel member of the Geodermatophilaceae isolated from badland sedimentary rocks in the Red desert, Wyoming, USA.</title>
        <authorList>
            <person name="Ben Tekaya S."/>
            <person name="Nouioui I."/>
            <person name="Flores G.M."/>
            <person name="Shaal M.N."/>
            <person name="Bredoire F."/>
            <person name="Basile F."/>
            <person name="Van Diepen L."/>
            <person name="Ward N.L."/>
        </authorList>
    </citation>
    <scope>NUCLEOTIDE SEQUENCE [LARGE SCALE GENOMIC DNA]</scope>
    <source>
        <strain evidence="2 3">WL48A</strain>
    </source>
</reference>
<name>A0ABV3X997_9ACTN</name>
<dbReference type="SUPFAM" id="SSF52091">
    <property type="entry name" value="SpoIIaa-like"/>
    <property type="match status" value="1"/>
</dbReference>
<evidence type="ECO:0000313" key="3">
    <source>
        <dbReference type="Proteomes" id="UP001560045"/>
    </source>
</evidence>
<protein>
    <submittedName>
        <fullName evidence="2">STAS domain-containing protein</fullName>
    </submittedName>
</protein>
<dbReference type="InterPro" id="IPR002645">
    <property type="entry name" value="STAS_dom"/>
</dbReference>
<gene>
    <name evidence="2" type="ORF">ABQ292_01890</name>
</gene>
<accession>A0ABV3X997</accession>